<evidence type="ECO:0000256" key="3">
    <source>
        <dbReference type="ARBA" id="ARBA00023274"/>
    </source>
</evidence>
<dbReference type="Pfam" id="PF00687">
    <property type="entry name" value="Ribosomal_L1"/>
    <property type="match status" value="1"/>
</dbReference>
<keyword evidence="2" id="KW-0689">Ribosomal protein</keyword>
<evidence type="ECO:0000313" key="4">
    <source>
        <dbReference type="EMBL" id="KAK0383688.1"/>
    </source>
</evidence>
<protein>
    <recommendedName>
        <fullName evidence="6">Ribosomal protein L1</fullName>
    </recommendedName>
</protein>
<dbReference type="PANTHER" id="PTHR36427">
    <property type="entry name" value="54S RIBOSOMAL PROTEIN L1, MITOCHONDRIAL"/>
    <property type="match status" value="1"/>
</dbReference>
<proteinExistence type="inferred from homology"/>
<dbReference type="SUPFAM" id="SSF56808">
    <property type="entry name" value="Ribosomal protein L1"/>
    <property type="match status" value="1"/>
</dbReference>
<dbReference type="Gene3D" id="3.30.190.20">
    <property type="match status" value="1"/>
</dbReference>
<dbReference type="InterPro" id="IPR016095">
    <property type="entry name" value="Ribosomal_uL1_3-a/b-sand"/>
</dbReference>
<name>A0AA39L4C3_SARSR</name>
<comment type="caution">
    <text evidence="4">The sequence shown here is derived from an EMBL/GenBank/DDBJ whole genome shotgun (WGS) entry which is preliminary data.</text>
</comment>
<dbReference type="CDD" id="cd00403">
    <property type="entry name" value="Ribosomal_L1"/>
    <property type="match status" value="1"/>
</dbReference>
<dbReference type="GO" id="GO:0005762">
    <property type="term" value="C:mitochondrial large ribosomal subunit"/>
    <property type="evidence" value="ECO:0007669"/>
    <property type="project" value="TreeGrafter"/>
</dbReference>
<evidence type="ECO:0000256" key="1">
    <source>
        <dbReference type="ARBA" id="ARBA00010531"/>
    </source>
</evidence>
<dbReference type="EMBL" id="JAPDFR010000009">
    <property type="protein sequence ID" value="KAK0383688.1"/>
    <property type="molecule type" value="Genomic_DNA"/>
</dbReference>
<comment type="similarity">
    <text evidence="1">Belongs to the universal ribosomal protein uL1 family.</text>
</comment>
<dbReference type="Proteomes" id="UP001175261">
    <property type="component" value="Unassembled WGS sequence"/>
</dbReference>
<evidence type="ECO:0000313" key="5">
    <source>
        <dbReference type="Proteomes" id="UP001175261"/>
    </source>
</evidence>
<keyword evidence="5" id="KW-1185">Reference proteome</keyword>
<evidence type="ECO:0008006" key="6">
    <source>
        <dbReference type="Google" id="ProtNLM"/>
    </source>
</evidence>
<dbReference type="PANTHER" id="PTHR36427:SF3">
    <property type="entry name" value="LARGE RIBOSOMAL SUBUNIT PROTEIN UL1M"/>
    <property type="match status" value="1"/>
</dbReference>
<dbReference type="InterPro" id="IPR028364">
    <property type="entry name" value="Ribosomal_uL1/biogenesis"/>
</dbReference>
<organism evidence="4 5">
    <name type="scientific">Sarocladium strictum</name>
    <name type="common">Black bundle disease fungus</name>
    <name type="synonym">Acremonium strictum</name>
    <dbReference type="NCBI Taxonomy" id="5046"/>
    <lineage>
        <taxon>Eukaryota</taxon>
        <taxon>Fungi</taxon>
        <taxon>Dikarya</taxon>
        <taxon>Ascomycota</taxon>
        <taxon>Pezizomycotina</taxon>
        <taxon>Sordariomycetes</taxon>
        <taxon>Hypocreomycetidae</taxon>
        <taxon>Hypocreales</taxon>
        <taxon>Sarocladiaceae</taxon>
        <taxon>Sarocladium</taxon>
    </lineage>
</organism>
<gene>
    <name evidence="4" type="ORF">NLU13_9599</name>
</gene>
<dbReference type="GO" id="GO:0003735">
    <property type="term" value="F:structural constituent of ribosome"/>
    <property type="evidence" value="ECO:0007669"/>
    <property type="project" value="TreeGrafter"/>
</dbReference>
<evidence type="ECO:0000256" key="2">
    <source>
        <dbReference type="ARBA" id="ARBA00022980"/>
    </source>
</evidence>
<reference evidence="4" key="1">
    <citation type="submission" date="2022-10" db="EMBL/GenBank/DDBJ databases">
        <title>Determination and structural analysis of whole genome sequence of Sarocladium strictum F4-1.</title>
        <authorList>
            <person name="Hu L."/>
            <person name="Jiang Y."/>
        </authorList>
    </citation>
    <scope>NUCLEOTIDE SEQUENCE</scope>
    <source>
        <strain evidence="4">F4-1</strain>
    </source>
</reference>
<sequence>MAPLDRCLASMANLTLSRAARPLASQPIPRYLAPALIQVRQASVVRINKKEKKKKPLPKDYRRHKLEKHPEHKQYSLLEAMRILRATEVGQPAASVKYELHINLKTLRNGPVIRSSVRLPYPVNTDLQIAVICPEGSDIANAAIAAGAVAVGEESLFQAIRDEKIEFDRLICHEDSEKALNKAALGKILGPKGLMPSKRMKTIVSDVTKSIKDSAGAAEYRERAGVIHLAIGQLGYTPDQLKANIQVLMKKVKAEAAEVSEESLKEIHEVVLSTTMGPALSLNGKLSDPESTVTVADVSSVM</sequence>
<dbReference type="Gene3D" id="3.40.50.790">
    <property type="match status" value="1"/>
</dbReference>
<accession>A0AA39L4C3</accession>
<keyword evidence="3" id="KW-0687">Ribonucleoprotein</keyword>
<dbReference type="AlphaFoldDB" id="A0AA39L4C3"/>
<dbReference type="InterPro" id="IPR023674">
    <property type="entry name" value="Ribosomal_uL1-like"/>
</dbReference>